<organism evidence="2 3">
    <name type="scientific">Fusarium tricinctum</name>
    <dbReference type="NCBI Taxonomy" id="61284"/>
    <lineage>
        <taxon>Eukaryota</taxon>
        <taxon>Fungi</taxon>
        <taxon>Dikarya</taxon>
        <taxon>Ascomycota</taxon>
        <taxon>Pezizomycotina</taxon>
        <taxon>Sordariomycetes</taxon>
        <taxon>Hypocreomycetidae</taxon>
        <taxon>Hypocreales</taxon>
        <taxon>Nectriaceae</taxon>
        <taxon>Fusarium</taxon>
        <taxon>Fusarium tricinctum species complex</taxon>
    </lineage>
</organism>
<dbReference type="EMBL" id="JAGPXF010000006">
    <property type="protein sequence ID" value="KAH7238064.1"/>
    <property type="molecule type" value="Genomic_DNA"/>
</dbReference>
<protein>
    <submittedName>
        <fullName evidence="2">Uncharacterized protein</fullName>
    </submittedName>
</protein>
<dbReference type="Proteomes" id="UP000813427">
    <property type="component" value="Unassembled WGS sequence"/>
</dbReference>
<feature type="region of interest" description="Disordered" evidence="1">
    <location>
        <begin position="1"/>
        <end position="60"/>
    </location>
</feature>
<dbReference type="OrthoDB" id="5106886at2759"/>
<feature type="compositionally biased region" description="Basic and acidic residues" evidence="1">
    <location>
        <begin position="272"/>
        <end position="284"/>
    </location>
</feature>
<evidence type="ECO:0000313" key="3">
    <source>
        <dbReference type="Proteomes" id="UP000813427"/>
    </source>
</evidence>
<keyword evidence="3" id="KW-1185">Reference proteome</keyword>
<evidence type="ECO:0000256" key="1">
    <source>
        <dbReference type="SAM" id="MobiDB-lite"/>
    </source>
</evidence>
<comment type="caution">
    <text evidence="2">The sequence shown here is derived from an EMBL/GenBank/DDBJ whole genome shotgun (WGS) entry which is preliminary data.</text>
</comment>
<feature type="compositionally biased region" description="Basic and acidic residues" evidence="1">
    <location>
        <begin position="245"/>
        <end position="257"/>
    </location>
</feature>
<feature type="compositionally biased region" description="Polar residues" evidence="1">
    <location>
        <begin position="181"/>
        <end position="197"/>
    </location>
</feature>
<sequence>MELGTEPTFSIMGTSSVRQGTQDSDEPWLRYYLADNTPTPAPKKKDAIKSQSKESDEDSLVSPERFKVWKEVKGAIEHWCQPRRILLREGNLPPVSQSQPELDSLIDSWNEVFVSTADYHNATRDVQTQFDATNRDERQILDTEVLLSIIIDLKPGLKSAISRRLNRNNSDNTTRPKQEGDNSSNLSNAHTELNSTEARIPPLAGNQKIITQPLTRSCNSREQKGSGTNRPEASNGIPLRPPSRCGRDESTRKREFSDPPSPNLAISTSTRNEAKRPREEEGRSPHRQPSPPRRSRSNSGNGNKRRRRPASPFPPRDAPYR</sequence>
<evidence type="ECO:0000313" key="2">
    <source>
        <dbReference type="EMBL" id="KAH7238064.1"/>
    </source>
</evidence>
<proteinExistence type="predicted"/>
<gene>
    <name evidence="2" type="ORF">BKA59DRAFT_557618</name>
</gene>
<feature type="compositionally biased region" description="Polar residues" evidence="1">
    <location>
        <begin position="208"/>
        <end position="218"/>
    </location>
</feature>
<reference evidence="2" key="1">
    <citation type="journal article" date="2021" name="Nat. Commun.">
        <title>Genetic determinants of endophytism in the Arabidopsis root mycobiome.</title>
        <authorList>
            <person name="Mesny F."/>
            <person name="Miyauchi S."/>
            <person name="Thiergart T."/>
            <person name="Pickel B."/>
            <person name="Atanasova L."/>
            <person name="Karlsson M."/>
            <person name="Huettel B."/>
            <person name="Barry K.W."/>
            <person name="Haridas S."/>
            <person name="Chen C."/>
            <person name="Bauer D."/>
            <person name="Andreopoulos W."/>
            <person name="Pangilinan J."/>
            <person name="LaButti K."/>
            <person name="Riley R."/>
            <person name="Lipzen A."/>
            <person name="Clum A."/>
            <person name="Drula E."/>
            <person name="Henrissat B."/>
            <person name="Kohler A."/>
            <person name="Grigoriev I.V."/>
            <person name="Martin F.M."/>
            <person name="Hacquard S."/>
        </authorList>
    </citation>
    <scope>NUCLEOTIDE SEQUENCE</scope>
    <source>
        <strain evidence="2">MPI-SDFR-AT-0068</strain>
    </source>
</reference>
<feature type="compositionally biased region" description="Basic and acidic residues" evidence="1">
    <location>
        <begin position="43"/>
        <end position="54"/>
    </location>
</feature>
<accession>A0A8K0RPK1</accession>
<feature type="region of interest" description="Disordered" evidence="1">
    <location>
        <begin position="164"/>
        <end position="321"/>
    </location>
</feature>
<dbReference type="AlphaFoldDB" id="A0A8K0RPK1"/>
<name>A0A8K0RPK1_9HYPO</name>
<feature type="compositionally biased region" description="Pro residues" evidence="1">
    <location>
        <begin position="311"/>
        <end position="321"/>
    </location>
</feature>
<feature type="compositionally biased region" description="Polar residues" evidence="1">
    <location>
        <begin position="7"/>
        <end position="22"/>
    </location>
</feature>